<dbReference type="CDD" id="cd01856">
    <property type="entry name" value="YlqF"/>
    <property type="match status" value="1"/>
</dbReference>
<dbReference type="InterPro" id="IPR006073">
    <property type="entry name" value="GTP-bd"/>
</dbReference>
<evidence type="ECO:0000256" key="3">
    <source>
        <dbReference type="ARBA" id="ARBA00023134"/>
    </source>
</evidence>
<sequence length="288" mass="31299">MPVIQWFPGHMAKARRILQENAPLVDVVLEIVDARCPLASRNPDLMRLVAHKPQVLILNKADLADPAATSEWVRRLNEPGRPAVALDAVKGTGAREVLAAVRRAFAPVLAAWTAKGRKPRPARVMAVGIPNVGKSSVINRLVGARRAAVGDRPGVTRGKQWIRIGADVELLDMPGILVPKFEDQRDGLLLAAIGSIKDEVFDRRDVAGELLTLIWEPLGPALAERFGLTRLDPDPEANLEAVCRHRGILRAGEQVDVDAAAALVLREFREGRLGRVTLQPPPPADAKL</sequence>
<keyword evidence="3 4" id="KW-0342">GTP-binding</keyword>
<keyword evidence="4" id="KW-0963">Cytoplasm</keyword>
<dbReference type="PRINTS" id="PR00326">
    <property type="entry name" value="GTP1OBG"/>
</dbReference>
<dbReference type="InterPro" id="IPR027417">
    <property type="entry name" value="P-loop_NTPase"/>
</dbReference>
<dbReference type="Pfam" id="PF01926">
    <property type="entry name" value="MMR_HSR1"/>
    <property type="match status" value="1"/>
</dbReference>
<dbReference type="PIRSF" id="PIRSF006230">
    <property type="entry name" value="MG442"/>
    <property type="match status" value="1"/>
</dbReference>
<comment type="subcellular location">
    <subcellularLocation>
        <location evidence="4">Cytoplasm</location>
    </subcellularLocation>
</comment>
<dbReference type="InterPro" id="IPR019991">
    <property type="entry name" value="GTP-bd_ribosome_bgen"/>
</dbReference>
<keyword evidence="7" id="KW-1185">Reference proteome</keyword>
<dbReference type="RefSeq" id="WP_342589421.1">
    <property type="nucleotide sequence ID" value="NZ_JAGGLG010000006.1"/>
</dbReference>
<keyword evidence="2 4" id="KW-0547">Nucleotide-binding</keyword>
<dbReference type="InterPro" id="IPR016478">
    <property type="entry name" value="GTPase_MTG1"/>
</dbReference>
<evidence type="ECO:0000256" key="1">
    <source>
        <dbReference type="ARBA" id="ARBA00014898"/>
    </source>
</evidence>
<dbReference type="InterPro" id="IPR030378">
    <property type="entry name" value="G_CP_dom"/>
</dbReference>
<proteinExistence type="inferred from homology"/>
<feature type="domain" description="CP-type G" evidence="5">
    <location>
        <begin position="11"/>
        <end position="179"/>
    </location>
</feature>
<name>A0ABS4JQA2_9FIRM</name>
<dbReference type="InterPro" id="IPR023179">
    <property type="entry name" value="GTP-bd_ortho_bundle_sf"/>
</dbReference>
<accession>A0ABS4JQA2</accession>
<protein>
    <recommendedName>
        <fullName evidence="1 4">Ribosome biogenesis GTPase A</fullName>
    </recommendedName>
</protein>
<dbReference type="Gene3D" id="1.10.1580.10">
    <property type="match status" value="1"/>
</dbReference>
<dbReference type="PROSITE" id="PS51721">
    <property type="entry name" value="G_CP"/>
    <property type="match status" value="1"/>
</dbReference>
<dbReference type="EMBL" id="JAGGLG010000006">
    <property type="protein sequence ID" value="MBP2017717.1"/>
    <property type="molecule type" value="Genomic_DNA"/>
</dbReference>
<dbReference type="PANTHER" id="PTHR45782">
    <property type="entry name" value="MITOCHONDRIAL RIBOSOME-ASSOCIATED GTPASE 1"/>
    <property type="match status" value="1"/>
</dbReference>
<evidence type="ECO:0000313" key="7">
    <source>
        <dbReference type="Proteomes" id="UP001519289"/>
    </source>
</evidence>
<reference evidence="6 7" key="1">
    <citation type="submission" date="2021-03" db="EMBL/GenBank/DDBJ databases">
        <title>Genomic Encyclopedia of Type Strains, Phase IV (KMG-IV): sequencing the most valuable type-strain genomes for metagenomic binning, comparative biology and taxonomic classification.</title>
        <authorList>
            <person name="Goeker M."/>
        </authorList>
    </citation>
    <scope>NUCLEOTIDE SEQUENCE [LARGE SCALE GENOMIC DNA]</scope>
    <source>
        <strain evidence="6 7">DSM 27138</strain>
    </source>
</reference>
<organism evidence="6 7">
    <name type="scientific">Symbiobacterium terraclitae</name>
    <dbReference type="NCBI Taxonomy" id="557451"/>
    <lineage>
        <taxon>Bacteria</taxon>
        <taxon>Bacillati</taxon>
        <taxon>Bacillota</taxon>
        <taxon>Clostridia</taxon>
        <taxon>Eubacteriales</taxon>
        <taxon>Symbiobacteriaceae</taxon>
        <taxon>Symbiobacterium</taxon>
    </lineage>
</organism>
<comment type="similarity">
    <text evidence="4">Belongs to the TRAFAC class YlqF/YawG GTPase family. MTG1 subfamily.</text>
</comment>
<dbReference type="SUPFAM" id="SSF52540">
    <property type="entry name" value="P-loop containing nucleoside triphosphate hydrolases"/>
    <property type="match status" value="1"/>
</dbReference>
<comment type="function">
    <text evidence="4">Required for a late step of 50S ribosomal subunit assembly. Has GTPase activity.</text>
</comment>
<evidence type="ECO:0000259" key="5">
    <source>
        <dbReference type="PROSITE" id="PS51721"/>
    </source>
</evidence>
<dbReference type="NCBIfam" id="TIGR03596">
    <property type="entry name" value="GTPase_YlqF"/>
    <property type="match status" value="1"/>
</dbReference>
<evidence type="ECO:0000256" key="2">
    <source>
        <dbReference type="ARBA" id="ARBA00022741"/>
    </source>
</evidence>
<gene>
    <name evidence="6" type="ORF">J2Z79_001102</name>
</gene>
<evidence type="ECO:0000313" key="6">
    <source>
        <dbReference type="EMBL" id="MBP2017717.1"/>
    </source>
</evidence>
<evidence type="ECO:0000256" key="4">
    <source>
        <dbReference type="PIRNR" id="PIRNR006230"/>
    </source>
</evidence>
<comment type="caution">
    <text evidence="6">The sequence shown here is derived from an EMBL/GenBank/DDBJ whole genome shotgun (WGS) entry which is preliminary data.</text>
</comment>
<dbReference type="Proteomes" id="UP001519289">
    <property type="component" value="Unassembled WGS sequence"/>
</dbReference>
<dbReference type="Gene3D" id="3.40.50.300">
    <property type="entry name" value="P-loop containing nucleotide triphosphate hydrolases"/>
    <property type="match status" value="1"/>
</dbReference>
<dbReference type="PANTHER" id="PTHR45782:SF4">
    <property type="entry name" value="MITOCHONDRIAL RIBOSOME-ASSOCIATED GTPASE 1"/>
    <property type="match status" value="1"/>
</dbReference>